<organism evidence="1 2">
    <name type="scientific">Ohtaekwangia kribbensis</name>
    <dbReference type="NCBI Taxonomy" id="688913"/>
    <lineage>
        <taxon>Bacteria</taxon>
        <taxon>Pseudomonadati</taxon>
        <taxon>Bacteroidota</taxon>
        <taxon>Cytophagia</taxon>
        <taxon>Cytophagales</taxon>
        <taxon>Fulvivirgaceae</taxon>
        <taxon>Ohtaekwangia</taxon>
    </lineage>
</organism>
<accession>A0ABW3K190</accession>
<dbReference type="RefSeq" id="WP_377579263.1">
    <property type="nucleotide sequence ID" value="NZ_JBHTKA010000003.1"/>
</dbReference>
<proteinExistence type="predicted"/>
<reference evidence="2" key="1">
    <citation type="journal article" date="2019" name="Int. J. Syst. Evol. Microbiol.">
        <title>The Global Catalogue of Microorganisms (GCM) 10K type strain sequencing project: providing services to taxonomists for standard genome sequencing and annotation.</title>
        <authorList>
            <consortium name="The Broad Institute Genomics Platform"/>
            <consortium name="The Broad Institute Genome Sequencing Center for Infectious Disease"/>
            <person name="Wu L."/>
            <person name="Ma J."/>
        </authorList>
    </citation>
    <scope>NUCLEOTIDE SEQUENCE [LARGE SCALE GENOMIC DNA]</scope>
    <source>
        <strain evidence="2">CCUG 58938</strain>
    </source>
</reference>
<name>A0ABW3K190_9BACT</name>
<protein>
    <submittedName>
        <fullName evidence="1">Uncharacterized protein</fullName>
    </submittedName>
</protein>
<gene>
    <name evidence="1" type="ORF">ACFQ21_11935</name>
</gene>
<dbReference type="EMBL" id="JBHTKA010000003">
    <property type="protein sequence ID" value="MFD1000022.1"/>
    <property type="molecule type" value="Genomic_DNA"/>
</dbReference>
<keyword evidence="2" id="KW-1185">Reference proteome</keyword>
<sequence>MHSTFLTYNLNVNEPCFDYLTDVCKINSSDLLSKYSYDLLKHTSHQRLSFITDEILKTNQNILIGSAGYTFNDFLSIHAALRKSNRAVTAIFVPSEDRLAAELKEGQEIYRLHNRWLDFPPGHIEDVHEKRLKIISEIVRGFTFEGVKIVTK</sequence>
<dbReference type="Proteomes" id="UP001597112">
    <property type="component" value="Unassembled WGS sequence"/>
</dbReference>
<evidence type="ECO:0000313" key="2">
    <source>
        <dbReference type="Proteomes" id="UP001597112"/>
    </source>
</evidence>
<comment type="caution">
    <text evidence="1">The sequence shown here is derived from an EMBL/GenBank/DDBJ whole genome shotgun (WGS) entry which is preliminary data.</text>
</comment>
<evidence type="ECO:0000313" key="1">
    <source>
        <dbReference type="EMBL" id="MFD1000022.1"/>
    </source>
</evidence>